<dbReference type="InterPro" id="IPR013128">
    <property type="entry name" value="Peptidase_C1A"/>
</dbReference>
<keyword evidence="7" id="KW-1015">Disulfide bond</keyword>
<dbReference type="SUPFAM" id="SSF54001">
    <property type="entry name" value="Cysteine proteinases"/>
    <property type="match status" value="1"/>
</dbReference>
<keyword evidence="4" id="KW-0378">Hydrolase</keyword>
<dbReference type="Pfam" id="PF08127">
    <property type="entry name" value="Propeptide_C1"/>
    <property type="match status" value="1"/>
</dbReference>
<dbReference type="InterPro" id="IPR025660">
    <property type="entry name" value="Pept_his_AS"/>
</dbReference>
<keyword evidence="6" id="KW-0865">Zymogen</keyword>
<keyword evidence="3" id="KW-0732">Signal</keyword>
<dbReference type="EMBL" id="JBBCAQ010000032">
    <property type="protein sequence ID" value="KAK7584067.1"/>
    <property type="molecule type" value="Genomic_DNA"/>
</dbReference>
<dbReference type="PANTHER" id="PTHR12411">
    <property type="entry name" value="CYSTEINE PROTEASE FAMILY C1-RELATED"/>
    <property type="match status" value="1"/>
</dbReference>
<evidence type="ECO:0000256" key="7">
    <source>
        <dbReference type="ARBA" id="ARBA00023157"/>
    </source>
</evidence>
<evidence type="ECO:0000256" key="5">
    <source>
        <dbReference type="ARBA" id="ARBA00022807"/>
    </source>
</evidence>
<comment type="caution">
    <text evidence="9">The sequence shown here is derived from an EMBL/GenBank/DDBJ whole genome shotgun (WGS) entry which is preliminary data.</text>
</comment>
<evidence type="ECO:0000256" key="6">
    <source>
        <dbReference type="ARBA" id="ARBA00023145"/>
    </source>
</evidence>
<dbReference type="InterPro" id="IPR000668">
    <property type="entry name" value="Peptidase_C1A_C"/>
</dbReference>
<evidence type="ECO:0000313" key="10">
    <source>
        <dbReference type="Proteomes" id="UP001367676"/>
    </source>
</evidence>
<sequence length="338" mass="38071">MRSFYYETEFIGNENPVQDATDEDPLSDAFIEKINRLQNTWKAGRNFHRKTPIGFLKRLMGVHEDSHLHQLPLLDSRPSTNSDLPEEFDAREKWSNCPTIREIRDQGSCGSCWAFGAVEAMSDRICIHSNGTKNVRLSAEDLVSCCYFCGFNCMGGFPPMAWRHWVSSGIVSGGAYGSNQGCRPYEVEPCEHDGTIGPRPACHSGFKYLRCSKKCESNYKNSYEKDLSFGAKAYWLKVDEEAIRREIYDNGPLEAAFSVYADFLNYKSGVYQHVTGSMMGGHAVRILGWGVDKKTSTPYWLVANSWNTDWGDNGFFKIKRGSNECGIEGHINAGLPKI</sequence>
<organism evidence="9 10">
    <name type="scientific">Parthenolecanium corni</name>
    <dbReference type="NCBI Taxonomy" id="536013"/>
    <lineage>
        <taxon>Eukaryota</taxon>
        <taxon>Metazoa</taxon>
        <taxon>Ecdysozoa</taxon>
        <taxon>Arthropoda</taxon>
        <taxon>Hexapoda</taxon>
        <taxon>Insecta</taxon>
        <taxon>Pterygota</taxon>
        <taxon>Neoptera</taxon>
        <taxon>Paraneoptera</taxon>
        <taxon>Hemiptera</taxon>
        <taxon>Sternorrhyncha</taxon>
        <taxon>Coccoidea</taxon>
        <taxon>Coccidae</taxon>
        <taxon>Parthenolecanium</taxon>
    </lineage>
</organism>
<comment type="similarity">
    <text evidence="1">Belongs to the peptidase C1 family.</text>
</comment>
<dbReference type="Gene3D" id="3.90.70.10">
    <property type="entry name" value="Cysteine proteinases"/>
    <property type="match status" value="1"/>
</dbReference>
<dbReference type="GO" id="GO:0006508">
    <property type="term" value="P:proteolysis"/>
    <property type="evidence" value="ECO:0007669"/>
    <property type="project" value="UniProtKB-KW"/>
</dbReference>
<dbReference type="PROSITE" id="PS00639">
    <property type="entry name" value="THIOL_PROTEASE_HIS"/>
    <property type="match status" value="1"/>
</dbReference>
<dbReference type="PROSITE" id="PS00640">
    <property type="entry name" value="THIOL_PROTEASE_ASN"/>
    <property type="match status" value="1"/>
</dbReference>
<evidence type="ECO:0000256" key="3">
    <source>
        <dbReference type="ARBA" id="ARBA00022729"/>
    </source>
</evidence>
<name>A0AAN9TRC2_9HEMI</name>
<keyword evidence="10" id="KW-1185">Reference proteome</keyword>
<evidence type="ECO:0000256" key="1">
    <source>
        <dbReference type="ARBA" id="ARBA00008455"/>
    </source>
</evidence>
<keyword evidence="2" id="KW-0645">Protease</keyword>
<evidence type="ECO:0000259" key="8">
    <source>
        <dbReference type="SMART" id="SM00645"/>
    </source>
</evidence>
<keyword evidence="5" id="KW-0788">Thiol protease</keyword>
<dbReference type="CDD" id="cd02620">
    <property type="entry name" value="Peptidase_C1A_CathepsinB"/>
    <property type="match status" value="1"/>
</dbReference>
<dbReference type="InterPro" id="IPR012599">
    <property type="entry name" value="Propeptide_C1A"/>
</dbReference>
<evidence type="ECO:0000313" key="9">
    <source>
        <dbReference type="EMBL" id="KAK7584067.1"/>
    </source>
</evidence>
<protein>
    <recommendedName>
        <fullName evidence="8">Peptidase C1A papain C-terminal domain-containing protein</fullName>
    </recommendedName>
</protein>
<dbReference type="FunFam" id="3.90.70.10:FF:000031">
    <property type="entry name" value="Cathepsin B"/>
    <property type="match status" value="1"/>
</dbReference>
<dbReference type="AlphaFoldDB" id="A0AAN9TRC2"/>
<proteinExistence type="inferred from homology"/>
<dbReference type="InterPro" id="IPR000169">
    <property type="entry name" value="Pept_cys_AS"/>
</dbReference>
<accession>A0AAN9TRC2</accession>
<gene>
    <name evidence="9" type="ORF">V9T40_005030</name>
</gene>
<evidence type="ECO:0000256" key="4">
    <source>
        <dbReference type="ARBA" id="ARBA00022801"/>
    </source>
</evidence>
<dbReference type="Proteomes" id="UP001367676">
    <property type="component" value="Unassembled WGS sequence"/>
</dbReference>
<dbReference type="PROSITE" id="PS00139">
    <property type="entry name" value="THIOL_PROTEASE_CYS"/>
    <property type="match status" value="1"/>
</dbReference>
<dbReference type="SMART" id="SM00645">
    <property type="entry name" value="Pept_C1"/>
    <property type="match status" value="1"/>
</dbReference>
<dbReference type="InterPro" id="IPR038765">
    <property type="entry name" value="Papain-like_cys_pep_sf"/>
</dbReference>
<dbReference type="PRINTS" id="PR00705">
    <property type="entry name" value="PAPAIN"/>
</dbReference>
<feature type="domain" description="Peptidase C1A papain C-terminal" evidence="8">
    <location>
        <begin position="84"/>
        <end position="335"/>
    </location>
</feature>
<evidence type="ECO:0000256" key="2">
    <source>
        <dbReference type="ARBA" id="ARBA00022670"/>
    </source>
</evidence>
<dbReference type="InterPro" id="IPR025661">
    <property type="entry name" value="Pept_asp_AS"/>
</dbReference>
<reference evidence="9 10" key="1">
    <citation type="submission" date="2024-03" db="EMBL/GenBank/DDBJ databases">
        <title>Adaptation during the transition from Ophiocordyceps entomopathogen to insect associate is accompanied by gene loss and intensified selection.</title>
        <authorList>
            <person name="Ward C.M."/>
            <person name="Onetto C.A."/>
            <person name="Borneman A.R."/>
        </authorList>
    </citation>
    <scope>NUCLEOTIDE SEQUENCE [LARGE SCALE GENOMIC DNA]</scope>
    <source>
        <strain evidence="9">AWRI1</strain>
        <tissue evidence="9">Single Adult Female</tissue>
    </source>
</reference>
<dbReference type="GO" id="GO:0004197">
    <property type="term" value="F:cysteine-type endopeptidase activity"/>
    <property type="evidence" value="ECO:0007669"/>
    <property type="project" value="InterPro"/>
</dbReference>
<dbReference type="Pfam" id="PF00112">
    <property type="entry name" value="Peptidase_C1"/>
    <property type="match status" value="1"/>
</dbReference>